<evidence type="ECO:0000256" key="1">
    <source>
        <dbReference type="ARBA" id="ARBA00023242"/>
    </source>
</evidence>
<dbReference type="InterPro" id="IPR038704">
    <property type="entry name" value="YEAST_sf"/>
</dbReference>
<dbReference type="KEGG" id="amus:LMH87_007681"/>
<dbReference type="AlphaFoldDB" id="A0A9W8QKM8"/>
<proteinExistence type="predicted"/>
<dbReference type="EMBL" id="JAJHUN010000002">
    <property type="protein sequence ID" value="KAJ4161654.1"/>
    <property type="molecule type" value="Genomic_DNA"/>
</dbReference>
<accession>A0A9W8QKM8</accession>
<name>A0A9W8QKM8_AKAMU</name>
<comment type="caution">
    <text evidence="3">The sequence shown here is derived from an EMBL/GenBank/DDBJ whole genome shotgun (WGS) entry which is preliminary data.</text>
</comment>
<evidence type="ECO:0000313" key="3">
    <source>
        <dbReference type="EMBL" id="KAJ4161654.1"/>
    </source>
</evidence>
<keyword evidence="4" id="KW-1185">Reference proteome</keyword>
<sequence length="77" mass="8720">MGNIRLFLLEENSNEQPGDVLSKIFYNLHTSFAKPALSVIKPPFTYTGNIEVWGEFRISINCYTTTKTELAAILHSQ</sequence>
<dbReference type="GeneID" id="80894840"/>
<keyword evidence="1" id="KW-0539">Nucleus</keyword>
<dbReference type="RefSeq" id="XP_056058038.1">
    <property type="nucleotide sequence ID" value="XM_056199604.1"/>
</dbReference>
<dbReference type="Gene3D" id="2.60.40.1970">
    <property type="entry name" value="YEATS domain"/>
    <property type="match status" value="1"/>
</dbReference>
<evidence type="ECO:0000313" key="4">
    <source>
        <dbReference type="Proteomes" id="UP001144673"/>
    </source>
</evidence>
<dbReference type="Proteomes" id="UP001144673">
    <property type="component" value="Unassembled WGS sequence"/>
</dbReference>
<organism evidence="3 4">
    <name type="scientific">Akanthomyces muscarius</name>
    <name type="common">Entomopathogenic fungus</name>
    <name type="synonym">Lecanicillium muscarium</name>
    <dbReference type="NCBI Taxonomy" id="2231603"/>
    <lineage>
        <taxon>Eukaryota</taxon>
        <taxon>Fungi</taxon>
        <taxon>Dikarya</taxon>
        <taxon>Ascomycota</taxon>
        <taxon>Pezizomycotina</taxon>
        <taxon>Sordariomycetes</taxon>
        <taxon>Hypocreomycetidae</taxon>
        <taxon>Hypocreales</taxon>
        <taxon>Cordycipitaceae</taxon>
        <taxon>Akanthomyces</taxon>
    </lineage>
</organism>
<protein>
    <recommendedName>
        <fullName evidence="2">YEATS domain-containing protein</fullName>
    </recommendedName>
</protein>
<dbReference type="InterPro" id="IPR055129">
    <property type="entry name" value="YEATS_dom"/>
</dbReference>
<gene>
    <name evidence="3" type="ORF">LMH87_007681</name>
</gene>
<evidence type="ECO:0000259" key="2">
    <source>
        <dbReference type="Pfam" id="PF03366"/>
    </source>
</evidence>
<dbReference type="Pfam" id="PF03366">
    <property type="entry name" value="YEATS"/>
    <property type="match status" value="1"/>
</dbReference>
<reference evidence="3" key="1">
    <citation type="journal article" date="2023" name="Access Microbiol">
        <title>De-novo genome assembly for Akanthomyces muscarius, a biocontrol agent of insect agricultural pests.</title>
        <authorList>
            <person name="Erdos Z."/>
            <person name="Studholme D.J."/>
            <person name="Raymond B."/>
            <person name="Sharma M."/>
        </authorList>
    </citation>
    <scope>NUCLEOTIDE SEQUENCE</scope>
    <source>
        <strain evidence="3">Ve6</strain>
    </source>
</reference>
<feature type="domain" description="YEATS" evidence="2">
    <location>
        <begin position="12"/>
        <end position="69"/>
    </location>
</feature>